<sequence>MRRISGAGAFTLGIGLVQLGISAPMSAGTCCRSHRSIESWRAMAQFMLIHGAGHGAWCWDYVVEALERRGHTALATDQPGLGRDTTKAEEITWQSTLSKLSAELVQLPGDVILVGHSRGGTLTAQLTEMHPTRVAAAVYLAATLPEDGESCLSSSQEDSSAARLFFACDELGIDPEVALKLYPMLLFGDCADEVARESMSNLRPQPMSVFSGSVSLTPEREGSVPRYYIETLRDLVITPAHQREMVSRRSCERVFTLTTGHSPMLAAPEDVADILDQIAQSLPSSTRS</sequence>
<name>A0A8I1D7M0_RHOER</name>
<dbReference type="AlphaFoldDB" id="A0A8I1D7M0"/>
<evidence type="ECO:0000313" key="3">
    <source>
        <dbReference type="Proteomes" id="UP000627573"/>
    </source>
</evidence>
<gene>
    <name evidence="2" type="ORF">I3517_08635</name>
</gene>
<reference evidence="2 3" key="1">
    <citation type="submission" date="2020-12" db="EMBL/GenBank/DDBJ databases">
        <title>Draft genome sequence of furan degrading bacterial strain FUR100.</title>
        <authorList>
            <person name="Woiski C."/>
        </authorList>
    </citation>
    <scope>NUCLEOTIDE SEQUENCE [LARGE SCALE GENOMIC DNA]</scope>
    <source>
        <strain evidence="2 3">FUR100</strain>
    </source>
</reference>
<protein>
    <submittedName>
        <fullName evidence="2">Alpha/beta fold hydrolase</fullName>
    </submittedName>
</protein>
<dbReference type="PANTHER" id="PTHR10992">
    <property type="entry name" value="METHYLESTERASE FAMILY MEMBER"/>
    <property type="match status" value="1"/>
</dbReference>
<dbReference type="EMBL" id="JAECSB010000029">
    <property type="protein sequence ID" value="MBH5142683.1"/>
    <property type="molecule type" value="Genomic_DNA"/>
</dbReference>
<feature type="domain" description="AB hydrolase-1" evidence="1">
    <location>
        <begin position="48"/>
        <end position="273"/>
    </location>
</feature>
<organism evidence="2 3">
    <name type="scientific">Rhodococcus erythropolis</name>
    <name type="common">Arthrobacter picolinophilus</name>
    <dbReference type="NCBI Taxonomy" id="1833"/>
    <lineage>
        <taxon>Bacteria</taxon>
        <taxon>Bacillati</taxon>
        <taxon>Actinomycetota</taxon>
        <taxon>Actinomycetes</taxon>
        <taxon>Mycobacteriales</taxon>
        <taxon>Nocardiaceae</taxon>
        <taxon>Rhodococcus</taxon>
        <taxon>Rhodococcus erythropolis group</taxon>
    </lineage>
</organism>
<dbReference type="Proteomes" id="UP000627573">
    <property type="component" value="Unassembled WGS sequence"/>
</dbReference>
<evidence type="ECO:0000313" key="2">
    <source>
        <dbReference type="EMBL" id="MBH5142683.1"/>
    </source>
</evidence>
<dbReference type="InterPro" id="IPR045889">
    <property type="entry name" value="MES/HNL"/>
</dbReference>
<dbReference type="Pfam" id="PF12697">
    <property type="entry name" value="Abhydrolase_6"/>
    <property type="match status" value="1"/>
</dbReference>
<dbReference type="RefSeq" id="WP_197940842.1">
    <property type="nucleotide sequence ID" value="NZ_JAECSB010000029.1"/>
</dbReference>
<comment type="caution">
    <text evidence="2">The sequence shown here is derived from an EMBL/GenBank/DDBJ whole genome shotgun (WGS) entry which is preliminary data.</text>
</comment>
<dbReference type="GO" id="GO:0080032">
    <property type="term" value="F:methyl jasmonate esterase activity"/>
    <property type="evidence" value="ECO:0007669"/>
    <property type="project" value="TreeGrafter"/>
</dbReference>
<dbReference type="GO" id="GO:0080030">
    <property type="term" value="F:methyl indole-3-acetate esterase activity"/>
    <property type="evidence" value="ECO:0007669"/>
    <property type="project" value="TreeGrafter"/>
</dbReference>
<keyword evidence="2" id="KW-0378">Hydrolase</keyword>
<dbReference type="InterPro" id="IPR029058">
    <property type="entry name" value="AB_hydrolase_fold"/>
</dbReference>
<keyword evidence="3" id="KW-1185">Reference proteome</keyword>
<dbReference type="Gene3D" id="3.40.50.1820">
    <property type="entry name" value="alpha/beta hydrolase"/>
    <property type="match status" value="1"/>
</dbReference>
<dbReference type="InterPro" id="IPR000073">
    <property type="entry name" value="AB_hydrolase_1"/>
</dbReference>
<accession>A0A8I1D7M0</accession>
<dbReference type="SUPFAM" id="SSF53474">
    <property type="entry name" value="alpha/beta-Hydrolases"/>
    <property type="match status" value="1"/>
</dbReference>
<dbReference type="PANTHER" id="PTHR10992:SF1086">
    <property type="entry name" value="AB HYDROLASE-1 DOMAIN-CONTAINING PROTEIN"/>
    <property type="match status" value="1"/>
</dbReference>
<proteinExistence type="predicted"/>
<evidence type="ECO:0000259" key="1">
    <source>
        <dbReference type="Pfam" id="PF12697"/>
    </source>
</evidence>